<dbReference type="eggNOG" id="ENOG5032ZPJ">
    <property type="taxonomic scope" value="Bacteria"/>
</dbReference>
<gene>
    <name evidence="2" type="ORF">HMPREF1534_01825</name>
</gene>
<dbReference type="GeneID" id="60062208"/>
<dbReference type="EMBL" id="AQHY01000022">
    <property type="protein sequence ID" value="EOA55011.1"/>
    <property type="molecule type" value="Genomic_DNA"/>
</dbReference>
<reference evidence="2 3" key="1">
    <citation type="submission" date="2013-04" db="EMBL/GenBank/DDBJ databases">
        <title>The Genome Sequence of Bacteroides massiliensis DSM 17679.</title>
        <authorList>
            <consortium name="The Broad Institute Genomics Platform"/>
            <person name="Earl A."/>
            <person name="Ward D."/>
            <person name="Feldgarden M."/>
            <person name="Gevers D."/>
            <person name="Martens E."/>
            <person name="Fenner L."/>
            <person name="Roux V."/>
            <person name="Mallet M.N."/>
            <person name="Raoult D."/>
            <person name="Walker B."/>
            <person name="Young S."/>
            <person name="Zeng Q."/>
            <person name="Gargeya S."/>
            <person name="Fitzgerald M."/>
            <person name="Haas B."/>
            <person name="Abouelleil A."/>
            <person name="Allen A.W."/>
            <person name="Alvarado L."/>
            <person name="Arachchi H.M."/>
            <person name="Berlin A.M."/>
            <person name="Chapman S.B."/>
            <person name="Gainer-Dewar J."/>
            <person name="Goldberg J."/>
            <person name="Griggs A."/>
            <person name="Gujja S."/>
            <person name="Hansen M."/>
            <person name="Howarth C."/>
            <person name="Imamovic A."/>
            <person name="Ireland A."/>
            <person name="Larimer J."/>
            <person name="McCowan C."/>
            <person name="Murphy C."/>
            <person name="Pearson M."/>
            <person name="Poon T.W."/>
            <person name="Priest M."/>
            <person name="Roberts A."/>
            <person name="Saif S."/>
            <person name="Shea T."/>
            <person name="Sisk P."/>
            <person name="Sykes S."/>
            <person name="Wortman J."/>
            <person name="Nusbaum C."/>
            <person name="Birren B."/>
        </authorList>
    </citation>
    <scope>NUCLEOTIDE SEQUENCE [LARGE SCALE GENOMIC DNA]</scope>
    <source>
        <strain evidence="3">B84634 / Timone 84634 / DSM 17679 / JCM 13223</strain>
    </source>
</reference>
<dbReference type="PATRIC" id="fig|1121098.3.peg.1856"/>
<dbReference type="Proteomes" id="UP000017831">
    <property type="component" value="Unassembled WGS sequence"/>
</dbReference>
<comment type="caution">
    <text evidence="2">The sequence shown here is derived from an EMBL/GenBank/DDBJ whole genome shotgun (WGS) entry which is preliminary data.</text>
</comment>
<evidence type="ECO:0000313" key="2">
    <source>
        <dbReference type="EMBL" id="EOA55011.1"/>
    </source>
</evidence>
<feature type="transmembrane region" description="Helical" evidence="1">
    <location>
        <begin position="12"/>
        <end position="30"/>
    </location>
</feature>
<evidence type="ECO:0000256" key="1">
    <source>
        <dbReference type="SAM" id="Phobius"/>
    </source>
</evidence>
<dbReference type="Pfam" id="PF13858">
    <property type="entry name" value="DUF4199"/>
    <property type="match status" value="1"/>
</dbReference>
<dbReference type="HOGENOM" id="CLU_124948_0_0_10"/>
<keyword evidence="1" id="KW-1133">Transmembrane helix</keyword>
<keyword evidence="3" id="KW-1185">Reference proteome</keyword>
<dbReference type="AlphaFoldDB" id="U6RH03"/>
<feature type="transmembrane region" description="Helical" evidence="1">
    <location>
        <begin position="36"/>
        <end position="56"/>
    </location>
</feature>
<dbReference type="RefSeq" id="WP_005939914.1">
    <property type="nucleotide sequence ID" value="NZ_KB890353.1"/>
</dbReference>
<dbReference type="OrthoDB" id="997092at2"/>
<feature type="transmembrane region" description="Helical" evidence="1">
    <location>
        <begin position="76"/>
        <end position="97"/>
    </location>
</feature>
<feature type="transmembrane region" description="Helical" evidence="1">
    <location>
        <begin position="147"/>
        <end position="171"/>
    </location>
</feature>
<proteinExistence type="predicted"/>
<evidence type="ECO:0000313" key="3">
    <source>
        <dbReference type="Proteomes" id="UP000017831"/>
    </source>
</evidence>
<dbReference type="InterPro" id="IPR025250">
    <property type="entry name" value="DUF4199"/>
</dbReference>
<sequence>MTERKPTLQECAMRYGTGMGLLWSFKFMLFPLGLRIPFLLLLFIVLTLGVPILGYIFAKKYRERYCNNAISFGKALLFTIFMYMFASLFVAVVHYIYFHFIDGGFVFEFYQNMINQFKTTAQAELLPSIDQLQEAFDMVAALTPLQITFQLISNNIFYGMLIAIPTALLIMRKPKNQ</sequence>
<accession>U6RH03</accession>
<evidence type="ECO:0008006" key="4">
    <source>
        <dbReference type="Google" id="ProtNLM"/>
    </source>
</evidence>
<name>U6RH03_9BACT</name>
<keyword evidence="1" id="KW-0812">Transmembrane</keyword>
<protein>
    <recommendedName>
        <fullName evidence="4">DUF4199 domain-containing protein</fullName>
    </recommendedName>
</protein>
<organism evidence="2 3">
    <name type="scientific">Phocaeicola massiliensis B84634 = Timone 84634 = DSM 17679 = JCM 13223</name>
    <dbReference type="NCBI Taxonomy" id="1121098"/>
    <lineage>
        <taxon>Bacteria</taxon>
        <taxon>Pseudomonadati</taxon>
        <taxon>Bacteroidota</taxon>
        <taxon>Bacteroidia</taxon>
        <taxon>Bacteroidales</taxon>
        <taxon>Bacteroidaceae</taxon>
        <taxon>Phocaeicola</taxon>
    </lineage>
</organism>
<dbReference type="STRING" id="1121098.HMPREF1534_01825"/>
<keyword evidence="1" id="KW-0472">Membrane</keyword>